<dbReference type="Proteomes" id="UP000028939">
    <property type="component" value="Chromosome"/>
</dbReference>
<dbReference type="HOGENOM" id="CLU_1287934_0_0_11"/>
<keyword evidence="2" id="KW-1185">Reference proteome</keyword>
<name>A0A077HL15_9CORY</name>
<evidence type="ECO:0008006" key="3">
    <source>
        <dbReference type="Google" id="ProtNLM"/>
    </source>
</evidence>
<dbReference type="OrthoDB" id="3268903at2"/>
<dbReference type="STRING" id="401472.CUREI_07225"/>
<reference evidence="1 2" key="1">
    <citation type="submission" date="2014-08" db="EMBL/GenBank/DDBJ databases">
        <title>Complete genome sequence of Corynebacterium ureicelerivorans DSM 45051, a lipophilic and urea-splitting isolate from a blood culture of a septicaemia patient.</title>
        <authorList>
            <person name="Tippelt A."/>
            <person name="Albersmeier A."/>
            <person name="Brinkrolf K."/>
            <person name="Ruckert C."/>
            <person name="Tauch A."/>
        </authorList>
    </citation>
    <scope>NUCLEOTIDE SEQUENCE [LARGE SCALE GENOMIC DNA]</scope>
    <source>
        <strain evidence="1 2">IMMIB RIV-2301</strain>
    </source>
</reference>
<dbReference type="EMBL" id="CP009215">
    <property type="protein sequence ID" value="AIL97111.1"/>
    <property type="molecule type" value="Genomic_DNA"/>
</dbReference>
<dbReference type="NCBIfam" id="TIGR03083">
    <property type="entry name" value="maleylpyruvate isomerase family mycothiol-dependent enzyme"/>
    <property type="match status" value="1"/>
</dbReference>
<dbReference type="KEGG" id="cuv:CUREI_07225"/>
<evidence type="ECO:0000313" key="1">
    <source>
        <dbReference type="EMBL" id="AIL97111.1"/>
    </source>
</evidence>
<evidence type="ECO:0000313" key="2">
    <source>
        <dbReference type="Proteomes" id="UP000028939"/>
    </source>
</evidence>
<proteinExistence type="predicted"/>
<accession>A0A077HL15</accession>
<dbReference type="InterPro" id="IPR017519">
    <property type="entry name" value="CHP03085"/>
</dbReference>
<dbReference type="InterPro" id="IPR017517">
    <property type="entry name" value="Maleyloyr_isom"/>
</dbReference>
<sequence length="208" mass="22896">MSFAQKERERLAELFLQVGPDAPTLNEGWTTQDLAIHLLVRESKPAAAPGIFIDALSGLTEKETQKQQSRPYEDVVREWAAGPPVWMKPLNTAMNTSEHFIHHEDVRRGGGVVEPREFSQAVNEQLFALAKRFGALTMRKAPVPVILTPPNLPPVTLADKAGVAQRGDHVLRVSGEPGELLLWVSGRDAVEVNLTGAVDEFDGFNVKM</sequence>
<organism evidence="1 2">
    <name type="scientific">Corynebacterium ureicelerivorans</name>
    <dbReference type="NCBI Taxonomy" id="401472"/>
    <lineage>
        <taxon>Bacteria</taxon>
        <taxon>Bacillati</taxon>
        <taxon>Actinomycetota</taxon>
        <taxon>Actinomycetes</taxon>
        <taxon>Mycobacteriales</taxon>
        <taxon>Corynebacteriaceae</taxon>
        <taxon>Corynebacterium</taxon>
    </lineage>
</organism>
<dbReference type="NCBIfam" id="TIGR03085">
    <property type="entry name" value="TIGR03085 family metal-binding protein"/>
    <property type="match status" value="1"/>
</dbReference>
<gene>
    <name evidence="1" type="ORF">CUREI_07225</name>
</gene>
<dbReference type="RefSeq" id="WP_038612043.1">
    <property type="nucleotide sequence ID" value="NZ_CP009215.1"/>
</dbReference>
<protein>
    <recommendedName>
        <fullName evidence="3">Mycothiol-dependent maleylpyruvate isomerase metal-binding domain-containing protein</fullName>
    </recommendedName>
</protein>
<dbReference type="AlphaFoldDB" id="A0A077HL15"/>